<dbReference type="EMBL" id="JAPMOU010000021">
    <property type="protein sequence ID" value="MDE1463492.1"/>
    <property type="molecule type" value="Genomic_DNA"/>
</dbReference>
<dbReference type="PROSITE" id="PS50231">
    <property type="entry name" value="RICIN_B_LECTIN"/>
    <property type="match status" value="1"/>
</dbReference>
<name>A0ABT5UAV0_9GAMM</name>
<evidence type="ECO:0000313" key="4">
    <source>
        <dbReference type="Proteomes" id="UP001528823"/>
    </source>
</evidence>
<comment type="caution">
    <text evidence="3">The sequence shown here is derived from an EMBL/GenBank/DDBJ whole genome shotgun (WGS) entry which is preliminary data.</text>
</comment>
<sequence length="609" mass="69018">MTSSNLQSRQETHPQVSFYIDIDRPISKQECTFPSSHLFNRGTEKFCDDANISLTYLVTLQRSLSIGAFGTGTPDAKIVRISADGSGAGIHLNDQLDHREHKADYTVFDGFYYDWSTDVFAQNYNFNIKASNDKAVILKTVPNTNINSNFQNRELSGFEIGVSGGVEGTPSDPKLKLEGSYKYTQTRTLIYDTQDYRVNKANPSNREVNFRWEREQYATPESLFDDYTDSILNVAYPIDKNRIRPVGYSNFTPSFDVIYKASSNETGSTTFELVSSVQMRAVYASAYRHYYVVGAHVSYKPVEVKDKIIDVKETFDVDWNAPVFTGGYPVNLQLRGFNNQCINYNESDFGLSIAACELSGADARGQSFIYNNLGQYVSVINESKCLDGKNLAKLVNCNANLSQRWKWNEKDQLVNELNDNVLAHRYSELSLKAPSRRNSKYYQTLTSFTNLFGADDIIPVKSNRSESLLLQIENFQLSNDRSRQERASDYNNVSGQCTSEYLKLTQSREELQACTPIEISSYDSEWFYIYIPEDYQGEQLSINLKGGSGDADLYVSANAWPYEQQYEYGSANTGNNEQLIINNPSKGTYYYINVDAKSSFNNVTLEARL</sequence>
<dbReference type="Gene3D" id="2.70.240.20">
    <property type="entry name" value="Leukocidin/Hemolysin toxin, cytolysin domain"/>
    <property type="match status" value="1"/>
</dbReference>
<dbReference type="InterPro" id="IPR036435">
    <property type="entry name" value="Leukocidin/porin_MspA_sf"/>
</dbReference>
<dbReference type="SUPFAM" id="SSF56959">
    <property type="entry name" value="Leukocidin-like"/>
    <property type="match status" value="1"/>
</dbReference>
<dbReference type="InterPro" id="IPR007280">
    <property type="entry name" value="Peptidase_C_arc/bac"/>
</dbReference>
<evidence type="ECO:0000313" key="3">
    <source>
        <dbReference type="EMBL" id="MDE1463492.1"/>
    </source>
</evidence>
<organism evidence="3 4">
    <name type="scientific">Spartinivicinus poritis</name>
    <dbReference type="NCBI Taxonomy" id="2994640"/>
    <lineage>
        <taxon>Bacteria</taxon>
        <taxon>Pseudomonadati</taxon>
        <taxon>Pseudomonadota</taxon>
        <taxon>Gammaproteobacteria</taxon>
        <taxon>Oceanospirillales</taxon>
        <taxon>Zooshikellaceae</taxon>
        <taxon>Spartinivicinus</taxon>
    </lineage>
</organism>
<evidence type="ECO:0000259" key="2">
    <source>
        <dbReference type="SMART" id="SM00458"/>
    </source>
</evidence>
<dbReference type="SMART" id="SM00458">
    <property type="entry name" value="RICIN"/>
    <property type="match status" value="1"/>
</dbReference>
<dbReference type="Gene3D" id="2.60.120.380">
    <property type="match status" value="1"/>
</dbReference>
<dbReference type="Pfam" id="PF04151">
    <property type="entry name" value="PPC"/>
    <property type="match status" value="1"/>
</dbReference>
<dbReference type="Proteomes" id="UP001528823">
    <property type="component" value="Unassembled WGS sequence"/>
</dbReference>
<reference evidence="3 4" key="1">
    <citation type="submission" date="2022-11" db="EMBL/GenBank/DDBJ databases">
        <title>Spartinivicinus poritis sp. nov., isolated from scleractinian coral Porites lutea.</title>
        <authorList>
            <person name="Zhang G."/>
            <person name="Cai L."/>
            <person name="Wei Q."/>
        </authorList>
    </citation>
    <scope>NUCLEOTIDE SEQUENCE [LARGE SCALE GENOMIC DNA]</scope>
    <source>
        <strain evidence="3 4">A2-2</strain>
    </source>
</reference>
<evidence type="ECO:0000256" key="1">
    <source>
        <dbReference type="ARBA" id="ARBA00022729"/>
    </source>
</evidence>
<dbReference type="SUPFAM" id="SSF50370">
    <property type="entry name" value="Ricin B-like lectins"/>
    <property type="match status" value="1"/>
</dbReference>
<proteinExistence type="predicted"/>
<keyword evidence="1" id="KW-0732">Signal</keyword>
<dbReference type="InterPro" id="IPR035992">
    <property type="entry name" value="Ricin_B-like_lectins"/>
</dbReference>
<protein>
    <submittedName>
        <fullName evidence="3">Leukocidin family pore-forming toxin</fullName>
    </submittedName>
</protein>
<dbReference type="InterPro" id="IPR000772">
    <property type="entry name" value="Ricin_B_lectin"/>
</dbReference>
<gene>
    <name evidence="3" type="ORF">ORQ98_16155</name>
</gene>
<keyword evidence="4" id="KW-1185">Reference proteome</keyword>
<feature type="domain" description="Ricin B lectin" evidence="2">
    <location>
        <begin position="328"/>
        <end position="444"/>
    </location>
</feature>
<dbReference type="Pfam" id="PF07968">
    <property type="entry name" value="Leukocidin"/>
    <property type="match status" value="1"/>
</dbReference>
<dbReference type="InterPro" id="IPR044883">
    <property type="entry name" value="Hemolysin_pre-stem_dom_sf"/>
</dbReference>
<accession>A0ABT5UAV0</accession>
<dbReference type="InterPro" id="IPR016183">
    <property type="entry name" value="Leukocidin/Hemolysin_toxin"/>
</dbReference>
<dbReference type="Gene3D" id="6.20.40.20">
    <property type="entry name" value="Leukocidin/Hemolysin toxin, pre-stem domain"/>
    <property type="match status" value="1"/>
</dbReference>